<evidence type="ECO:0000313" key="2">
    <source>
        <dbReference type="EMBL" id="CAG8599293.1"/>
    </source>
</evidence>
<evidence type="ECO:0000313" key="3">
    <source>
        <dbReference type="Proteomes" id="UP000789572"/>
    </source>
</evidence>
<dbReference type="InterPro" id="IPR001005">
    <property type="entry name" value="SANT/Myb"/>
</dbReference>
<sequence length="52" mass="6155">MSPQWTADEDNLLRLLAAQCDEDWFLVARRLYDATNTRRTAKQCRDRESKPV</sequence>
<comment type="caution">
    <text evidence="2">The sequence shown here is derived from an EMBL/GenBank/DDBJ whole genome shotgun (WGS) entry which is preliminary data.</text>
</comment>
<evidence type="ECO:0000259" key="1">
    <source>
        <dbReference type="PROSITE" id="PS50090"/>
    </source>
</evidence>
<dbReference type="AlphaFoldDB" id="A0A9N9CGK7"/>
<organism evidence="2 3">
    <name type="scientific">Paraglomus occultum</name>
    <dbReference type="NCBI Taxonomy" id="144539"/>
    <lineage>
        <taxon>Eukaryota</taxon>
        <taxon>Fungi</taxon>
        <taxon>Fungi incertae sedis</taxon>
        <taxon>Mucoromycota</taxon>
        <taxon>Glomeromycotina</taxon>
        <taxon>Glomeromycetes</taxon>
        <taxon>Paraglomerales</taxon>
        <taxon>Paraglomeraceae</taxon>
        <taxon>Paraglomus</taxon>
    </lineage>
</organism>
<dbReference type="PROSITE" id="PS50090">
    <property type="entry name" value="MYB_LIKE"/>
    <property type="match status" value="1"/>
</dbReference>
<dbReference type="Pfam" id="PF00249">
    <property type="entry name" value="Myb_DNA-binding"/>
    <property type="match status" value="1"/>
</dbReference>
<accession>A0A9N9CGK7</accession>
<dbReference type="CDD" id="cd00167">
    <property type="entry name" value="SANT"/>
    <property type="match status" value="1"/>
</dbReference>
<gene>
    <name evidence="2" type="ORF">POCULU_LOCUS7378</name>
</gene>
<keyword evidence="3" id="KW-1185">Reference proteome</keyword>
<dbReference type="Gene3D" id="1.10.10.60">
    <property type="entry name" value="Homeodomain-like"/>
    <property type="match status" value="1"/>
</dbReference>
<name>A0A9N9CGK7_9GLOM</name>
<proteinExistence type="predicted"/>
<reference evidence="2" key="1">
    <citation type="submission" date="2021-06" db="EMBL/GenBank/DDBJ databases">
        <authorList>
            <person name="Kallberg Y."/>
            <person name="Tangrot J."/>
            <person name="Rosling A."/>
        </authorList>
    </citation>
    <scope>NUCLEOTIDE SEQUENCE</scope>
    <source>
        <strain evidence="2">IA702</strain>
    </source>
</reference>
<feature type="domain" description="Myb-like" evidence="1">
    <location>
        <begin position="1"/>
        <end position="47"/>
    </location>
</feature>
<dbReference type="EMBL" id="CAJVPJ010001652">
    <property type="protein sequence ID" value="CAG8599293.1"/>
    <property type="molecule type" value="Genomic_DNA"/>
</dbReference>
<dbReference type="Proteomes" id="UP000789572">
    <property type="component" value="Unassembled WGS sequence"/>
</dbReference>
<dbReference type="SUPFAM" id="SSF46689">
    <property type="entry name" value="Homeodomain-like"/>
    <property type="match status" value="1"/>
</dbReference>
<dbReference type="InterPro" id="IPR009057">
    <property type="entry name" value="Homeodomain-like_sf"/>
</dbReference>
<protein>
    <submittedName>
        <fullName evidence="2">7529_t:CDS:1</fullName>
    </submittedName>
</protein>